<feature type="domain" description="POTRA" evidence="7">
    <location>
        <begin position="42"/>
        <end position="88"/>
    </location>
</feature>
<organism evidence="8">
    <name type="scientific">freshwater metagenome</name>
    <dbReference type="NCBI Taxonomy" id="449393"/>
    <lineage>
        <taxon>unclassified sequences</taxon>
        <taxon>metagenomes</taxon>
        <taxon>ecological metagenomes</taxon>
    </lineage>
</organism>
<dbReference type="InterPro" id="IPR005548">
    <property type="entry name" value="Cell_div_FtsQ/DivIB_C"/>
</dbReference>
<dbReference type="Pfam" id="PF08478">
    <property type="entry name" value="POTRA_1"/>
    <property type="match status" value="1"/>
</dbReference>
<evidence type="ECO:0000259" key="6">
    <source>
        <dbReference type="Pfam" id="PF03799"/>
    </source>
</evidence>
<evidence type="ECO:0000259" key="7">
    <source>
        <dbReference type="Pfam" id="PF08478"/>
    </source>
</evidence>
<keyword evidence="2" id="KW-0132">Cell division</keyword>
<name>A0A6J6ASB0_9ZZZZ</name>
<dbReference type="AlphaFoldDB" id="A0A6J6ASB0"/>
<dbReference type="EMBL" id="CAEZSB010000001">
    <property type="protein sequence ID" value="CAB4529384.1"/>
    <property type="molecule type" value="Genomic_DNA"/>
</dbReference>
<evidence type="ECO:0000256" key="2">
    <source>
        <dbReference type="ARBA" id="ARBA00022618"/>
    </source>
</evidence>
<dbReference type="GO" id="GO:0051301">
    <property type="term" value="P:cell division"/>
    <property type="evidence" value="ECO:0007669"/>
    <property type="project" value="UniProtKB-KW"/>
</dbReference>
<gene>
    <name evidence="8" type="ORF">UFOPK1395_00012</name>
</gene>
<keyword evidence="4" id="KW-0472">Membrane</keyword>
<keyword evidence="5" id="KW-0131">Cell cycle</keyword>
<dbReference type="InterPro" id="IPR013685">
    <property type="entry name" value="POTRA_FtsQ_type"/>
</dbReference>
<evidence type="ECO:0000256" key="5">
    <source>
        <dbReference type="ARBA" id="ARBA00023306"/>
    </source>
</evidence>
<keyword evidence="1" id="KW-1003">Cell membrane</keyword>
<keyword evidence="4" id="KW-1133">Transmembrane helix</keyword>
<keyword evidence="3" id="KW-0812">Transmembrane</keyword>
<evidence type="ECO:0000256" key="1">
    <source>
        <dbReference type="ARBA" id="ARBA00022475"/>
    </source>
</evidence>
<dbReference type="Pfam" id="PF03799">
    <property type="entry name" value="FtsQ_DivIB_C"/>
    <property type="match status" value="1"/>
</dbReference>
<sequence length="212" mass="22650">MNRRLLLFVSTVVLAAVTYILGWSSLFTVSSIEITGSSTQISSGIVVGQKLARVEPRAVAARFEKLDWVANAQVSRNWINGTVTINLKARTPVAIYKNTVIDSTGKSFVLPGSPTTNLVQIQAGDLAAAIRAVSFFTALPSDLKSTLTVVKVRGTGALVLVVNNAGKNLEIRWGNDGDNELKTKVFKALIALPENAAIKRVDVSAPHAPIVK</sequence>
<dbReference type="Gene3D" id="3.10.20.310">
    <property type="entry name" value="membrane protein fhac"/>
    <property type="match status" value="1"/>
</dbReference>
<evidence type="ECO:0000256" key="3">
    <source>
        <dbReference type="ARBA" id="ARBA00022692"/>
    </source>
</evidence>
<feature type="domain" description="Cell division protein FtsQ/DivIB C-terminal" evidence="6">
    <location>
        <begin position="98"/>
        <end position="203"/>
    </location>
</feature>
<evidence type="ECO:0000256" key="4">
    <source>
        <dbReference type="ARBA" id="ARBA00022989"/>
    </source>
</evidence>
<proteinExistence type="predicted"/>
<protein>
    <submittedName>
        <fullName evidence="8">Unannotated protein</fullName>
    </submittedName>
</protein>
<reference evidence="8" key="1">
    <citation type="submission" date="2020-05" db="EMBL/GenBank/DDBJ databases">
        <authorList>
            <person name="Chiriac C."/>
            <person name="Salcher M."/>
            <person name="Ghai R."/>
            <person name="Kavagutti S V."/>
        </authorList>
    </citation>
    <scope>NUCLEOTIDE SEQUENCE</scope>
</reference>
<accession>A0A6J6ASB0</accession>
<evidence type="ECO:0000313" key="8">
    <source>
        <dbReference type="EMBL" id="CAB4529384.1"/>
    </source>
</evidence>